<dbReference type="Gene3D" id="3.40.50.1000">
    <property type="entry name" value="HAD superfamily/HAD-like"/>
    <property type="match status" value="1"/>
</dbReference>
<dbReference type="PROSITE" id="PS51318">
    <property type="entry name" value="TAT"/>
    <property type="match status" value="1"/>
</dbReference>
<dbReference type="Gene3D" id="1.10.150.240">
    <property type="entry name" value="Putative phosphatase, domain 2"/>
    <property type="match status" value="1"/>
</dbReference>
<dbReference type="NCBIfam" id="TIGR01428">
    <property type="entry name" value="HAD_type_II"/>
    <property type="match status" value="1"/>
</dbReference>
<reference evidence="4 5" key="1">
    <citation type="submission" date="2016-01" db="EMBL/GenBank/DDBJ databases">
        <title>Genome sequencing of Roseivirga spongicola UST030701-084.</title>
        <authorList>
            <person name="Selvaratnam C."/>
            <person name="Thevarajoo S."/>
            <person name="Goh K.M."/>
            <person name="Ee R."/>
            <person name="Chan K.-G."/>
            <person name="Chong C.S."/>
        </authorList>
    </citation>
    <scope>NUCLEOTIDE SEQUENCE [LARGE SCALE GENOMIC DNA]</scope>
    <source>
        <strain evidence="4 5">UST030701-084</strain>
    </source>
</reference>
<evidence type="ECO:0000256" key="3">
    <source>
        <dbReference type="SAM" id="SignalP"/>
    </source>
</evidence>
<dbReference type="Pfam" id="PF00702">
    <property type="entry name" value="Hydrolase"/>
    <property type="match status" value="1"/>
</dbReference>
<dbReference type="AlphaFoldDB" id="A0A150X6H3"/>
<dbReference type="SUPFAM" id="SSF56784">
    <property type="entry name" value="HAD-like"/>
    <property type="match status" value="1"/>
</dbReference>
<dbReference type="NCBIfam" id="TIGR01493">
    <property type="entry name" value="HAD-SF-IA-v2"/>
    <property type="match status" value="1"/>
</dbReference>
<dbReference type="OrthoDB" id="264363at2"/>
<gene>
    <name evidence="4" type="ORF">AWW68_16420</name>
</gene>
<dbReference type="PRINTS" id="PR00413">
    <property type="entry name" value="HADHALOGNASE"/>
</dbReference>
<comment type="caution">
    <text evidence="4">The sequence shown here is derived from an EMBL/GenBank/DDBJ whole genome shotgun (WGS) entry which is preliminary data.</text>
</comment>
<evidence type="ECO:0000313" key="5">
    <source>
        <dbReference type="Proteomes" id="UP000075606"/>
    </source>
</evidence>
<dbReference type="InterPro" id="IPR036412">
    <property type="entry name" value="HAD-like_sf"/>
</dbReference>
<keyword evidence="2 4" id="KW-0378">Hydrolase</keyword>
<protein>
    <submittedName>
        <fullName evidence="4">HAD family hydrolase</fullName>
    </submittedName>
</protein>
<evidence type="ECO:0000256" key="1">
    <source>
        <dbReference type="ARBA" id="ARBA00008106"/>
    </source>
</evidence>
<dbReference type="InterPro" id="IPR023198">
    <property type="entry name" value="PGP-like_dom2"/>
</dbReference>
<accession>A0A150X6H3</accession>
<dbReference type="GO" id="GO:0019120">
    <property type="term" value="F:hydrolase activity, acting on acid halide bonds, in C-halide compounds"/>
    <property type="evidence" value="ECO:0007669"/>
    <property type="project" value="InterPro"/>
</dbReference>
<dbReference type="PANTHER" id="PTHR43316">
    <property type="entry name" value="HYDROLASE, HALOACID DELAHOGENASE-RELATED"/>
    <property type="match status" value="1"/>
</dbReference>
<feature type="signal peptide" evidence="3">
    <location>
        <begin position="1"/>
        <end position="27"/>
    </location>
</feature>
<dbReference type="InterPro" id="IPR006328">
    <property type="entry name" value="2-HAD"/>
</dbReference>
<dbReference type="RefSeq" id="WP_068223951.1">
    <property type="nucleotide sequence ID" value="NZ_LRPC01000028.1"/>
</dbReference>
<dbReference type="InterPro" id="IPR006439">
    <property type="entry name" value="HAD-SF_hydro_IA"/>
</dbReference>
<dbReference type="InterPro" id="IPR051540">
    <property type="entry name" value="S-2-haloacid_dehalogenase"/>
</dbReference>
<name>A0A150X6H3_9BACT</name>
<organism evidence="4 5">
    <name type="scientific">Roseivirga spongicola</name>
    <dbReference type="NCBI Taxonomy" id="333140"/>
    <lineage>
        <taxon>Bacteria</taxon>
        <taxon>Pseudomonadati</taxon>
        <taxon>Bacteroidota</taxon>
        <taxon>Cytophagia</taxon>
        <taxon>Cytophagales</taxon>
        <taxon>Roseivirgaceae</taxon>
        <taxon>Roseivirga</taxon>
    </lineage>
</organism>
<dbReference type="InterPro" id="IPR006311">
    <property type="entry name" value="TAT_signal"/>
</dbReference>
<sequence>MKSRRTFIKRMSLAGSAGALVPGVLSANEDSNQPTSIMRNEKAPKVLFFDVNESLLDLAAIKSSIGKALNGREDLVPLWFTTMLQYSLVSTTARQYADFGAIGMATLKMVAANNGIELSDDDAKAAVSPIKSLPAHSEVKEALALIKKAGYRMISLTNSSNAGVAAQFENAGLTDFFDQRLSVEDIGKFKPHTDVYDWAARKVGVKPEECMMIAAHGWDIAGALWANWRGAFIARPGQQLYPLAPLPEINEPDLLKIANRLVALKR</sequence>
<keyword evidence="5" id="KW-1185">Reference proteome</keyword>
<dbReference type="CDD" id="cd02588">
    <property type="entry name" value="HAD_L2-DEX"/>
    <property type="match status" value="1"/>
</dbReference>
<feature type="chain" id="PRO_5007574363" evidence="3">
    <location>
        <begin position="28"/>
        <end position="266"/>
    </location>
</feature>
<dbReference type="Proteomes" id="UP000075606">
    <property type="component" value="Unassembled WGS sequence"/>
</dbReference>
<evidence type="ECO:0000256" key="2">
    <source>
        <dbReference type="ARBA" id="ARBA00022801"/>
    </source>
</evidence>
<keyword evidence="3" id="KW-0732">Signal</keyword>
<proteinExistence type="inferred from homology"/>
<dbReference type="EMBL" id="LRPC01000028">
    <property type="protein sequence ID" value="KYG74232.1"/>
    <property type="molecule type" value="Genomic_DNA"/>
</dbReference>
<dbReference type="STRING" id="333140.AWW68_16420"/>
<evidence type="ECO:0000313" key="4">
    <source>
        <dbReference type="EMBL" id="KYG74232.1"/>
    </source>
</evidence>
<dbReference type="PANTHER" id="PTHR43316:SF3">
    <property type="entry name" value="HALOACID DEHALOGENASE, TYPE II (AFU_ORTHOLOGUE AFUA_2G07750)-RELATED"/>
    <property type="match status" value="1"/>
</dbReference>
<dbReference type="InterPro" id="IPR023214">
    <property type="entry name" value="HAD_sf"/>
</dbReference>
<comment type="similarity">
    <text evidence="1">Belongs to the HAD-like hydrolase superfamily. S-2-haloalkanoic acid dehalogenase family.</text>
</comment>